<evidence type="ECO:0000256" key="6">
    <source>
        <dbReference type="ARBA" id="ARBA00023139"/>
    </source>
</evidence>
<organism evidence="10 11">
    <name type="scientific">Paenibacillus planticolens</name>
    <dbReference type="NCBI Taxonomy" id="2654976"/>
    <lineage>
        <taxon>Bacteria</taxon>
        <taxon>Bacillati</taxon>
        <taxon>Bacillota</taxon>
        <taxon>Bacilli</taxon>
        <taxon>Bacillales</taxon>
        <taxon>Paenibacillaceae</taxon>
        <taxon>Paenibacillus</taxon>
    </lineage>
</organism>
<name>A0ABX1ZJV8_9BACL</name>
<dbReference type="Pfam" id="PF25198">
    <property type="entry name" value="Spore_GerAC_N"/>
    <property type="match status" value="1"/>
</dbReference>
<comment type="caution">
    <text evidence="10">The sequence shown here is derived from an EMBL/GenBank/DDBJ whole genome shotgun (WGS) entry which is preliminary data.</text>
</comment>
<dbReference type="InterPro" id="IPR057336">
    <property type="entry name" value="GerAC_N"/>
</dbReference>
<dbReference type="InterPro" id="IPR046953">
    <property type="entry name" value="Spore_GerAC-like_C"/>
</dbReference>
<evidence type="ECO:0000259" key="9">
    <source>
        <dbReference type="Pfam" id="PF25198"/>
    </source>
</evidence>
<keyword evidence="3" id="KW-0309">Germination</keyword>
<comment type="similarity">
    <text evidence="2">Belongs to the GerABKC lipoprotein family.</text>
</comment>
<dbReference type="InterPro" id="IPR038501">
    <property type="entry name" value="Spore_GerAC_C_sf"/>
</dbReference>
<keyword evidence="7" id="KW-0449">Lipoprotein</keyword>
<dbReference type="Pfam" id="PF05504">
    <property type="entry name" value="Spore_GerAC"/>
    <property type="match status" value="1"/>
</dbReference>
<protein>
    <submittedName>
        <fullName evidence="10">Ger(X)C family spore germination protein</fullName>
    </submittedName>
</protein>
<keyword evidence="4" id="KW-0732">Signal</keyword>
<dbReference type="Gene3D" id="3.30.300.210">
    <property type="entry name" value="Nutrient germinant receptor protein C, domain 3"/>
    <property type="match status" value="1"/>
</dbReference>
<evidence type="ECO:0000256" key="1">
    <source>
        <dbReference type="ARBA" id="ARBA00004635"/>
    </source>
</evidence>
<evidence type="ECO:0000313" key="10">
    <source>
        <dbReference type="EMBL" id="NOV00377.1"/>
    </source>
</evidence>
<dbReference type="PANTHER" id="PTHR35789">
    <property type="entry name" value="SPORE GERMINATION PROTEIN B3"/>
    <property type="match status" value="1"/>
</dbReference>
<gene>
    <name evidence="10" type="ORF">GC097_10155</name>
</gene>
<evidence type="ECO:0000256" key="3">
    <source>
        <dbReference type="ARBA" id="ARBA00022544"/>
    </source>
</evidence>
<evidence type="ECO:0000256" key="2">
    <source>
        <dbReference type="ARBA" id="ARBA00007886"/>
    </source>
</evidence>
<evidence type="ECO:0000256" key="4">
    <source>
        <dbReference type="ARBA" id="ARBA00022729"/>
    </source>
</evidence>
<evidence type="ECO:0000256" key="5">
    <source>
        <dbReference type="ARBA" id="ARBA00023136"/>
    </source>
</evidence>
<evidence type="ECO:0000259" key="8">
    <source>
        <dbReference type="Pfam" id="PF05504"/>
    </source>
</evidence>
<keyword evidence="11" id="KW-1185">Reference proteome</keyword>
<dbReference type="NCBIfam" id="TIGR02887">
    <property type="entry name" value="spore_ger_x_C"/>
    <property type="match status" value="1"/>
</dbReference>
<evidence type="ECO:0000256" key="7">
    <source>
        <dbReference type="ARBA" id="ARBA00023288"/>
    </source>
</evidence>
<accession>A0ABX1ZJV8</accession>
<keyword evidence="6" id="KW-0564">Palmitate</keyword>
<dbReference type="RefSeq" id="WP_171683223.1">
    <property type="nucleotide sequence ID" value="NZ_WHNZ01000017.1"/>
</dbReference>
<evidence type="ECO:0000313" key="11">
    <source>
        <dbReference type="Proteomes" id="UP000618579"/>
    </source>
</evidence>
<feature type="domain" description="Spore germination GerAC-like C-terminal" evidence="8">
    <location>
        <begin position="229"/>
        <end position="368"/>
    </location>
</feature>
<feature type="domain" description="Spore germination protein N-terminal" evidence="9">
    <location>
        <begin position="26"/>
        <end position="201"/>
    </location>
</feature>
<dbReference type="PANTHER" id="PTHR35789:SF1">
    <property type="entry name" value="SPORE GERMINATION PROTEIN B3"/>
    <property type="match status" value="1"/>
</dbReference>
<reference evidence="10 11" key="1">
    <citation type="submission" date="2019-10" db="EMBL/GenBank/DDBJ databases">
        <title>Description of Paenibacillus pedi sp. nov.</title>
        <authorList>
            <person name="Carlier A."/>
            <person name="Qi S."/>
        </authorList>
    </citation>
    <scope>NUCLEOTIDE SEQUENCE [LARGE SCALE GENOMIC DNA]</scope>
    <source>
        <strain evidence="10 11">LMG 31457</strain>
    </source>
</reference>
<dbReference type="InterPro" id="IPR008844">
    <property type="entry name" value="Spore_GerAC-like"/>
</dbReference>
<sequence>MIRLMKRLGRIMMGLLLIVSQTGCWDIKTIQDTNYLTAVGFDYQKGKFIIYGQMLDFGSVAKQEGGKQGQPPQIWVGHEEGETVNEAFNRLYKTTQQRVFWGHVNAYLFSSEALKQGIGKFLDGSVRFSETRFTQWIYSTDESIEEIFSIIPFFNVSPMSSILMHPVDNYRQRSYIRPFRLYRAAALLREPGYTVMLPTLSIRDDVWVKNEKPDPKLEISGVYSLGEHNKVDWFSESQFKGDRWLEKSTARTPIVVSIDGKSVQSVSIQRPKPRITLRKGGSLIFDVHVRCKAIIVEIVEKVDEELLRKQIEKQIAEEIDYTFKQGQNRDVDIYQLEHVLYKQDFGSWSKLTDNGKQPLEGYQLGDIQVDVRLTHSGMLKMNDKEKQY</sequence>
<dbReference type="Proteomes" id="UP000618579">
    <property type="component" value="Unassembled WGS sequence"/>
</dbReference>
<comment type="subcellular location">
    <subcellularLocation>
        <location evidence="1">Membrane</location>
        <topology evidence="1">Lipid-anchor</topology>
    </subcellularLocation>
</comment>
<proteinExistence type="inferred from homology"/>
<keyword evidence="5" id="KW-0472">Membrane</keyword>
<dbReference type="EMBL" id="WHNZ01000017">
    <property type="protein sequence ID" value="NOV00377.1"/>
    <property type="molecule type" value="Genomic_DNA"/>
</dbReference>